<dbReference type="Proteomes" id="UP000019484">
    <property type="component" value="Unassembled WGS sequence"/>
</dbReference>
<dbReference type="PRINTS" id="PR01036">
    <property type="entry name" value="TCRTETB"/>
</dbReference>
<dbReference type="FunFam" id="1.20.1720.10:FF:000013">
    <property type="entry name" value="Related to multidrug resistance proteins"/>
    <property type="match status" value="1"/>
</dbReference>
<dbReference type="CDD" id="cd17502">
    <property type="entry name" value="MFS_Azr1_MDR_like"/>
    <property type="match status" value="1"/>
</dbReference>
<dbReference type="HOGENOM" id="CLU_000960_22_0_1"/>
<dbReference type="InterPro" id="IPR020846">
    <property type="entry name" value="MFS_dom"/>
</dbReference>
<dbReference type="RefSeq" id="XP_007720746.1">
    <property type="nucleotide sequence ID" value="XM_007722556.1"/>
</dbReference>
<accession>W9YUD1</accession>
<evidence type="ECO:0000256" key="8">
    <source>
        <dbReference type="SAM" id="Phobius"/>
    </source>
</evidence>
<feature type="compositionally biased region" description="Polar residues" evidence="7">
    <location>
        <begin position="583"/>
        <end position="594"/>
    </location>
</feature>
<organism evidence="10 11">
    <name type="scientific">Capronia coronata CBS 617.96</name>
    <dbReference type="NCBI Taxonomy" id="1182541"/>
    <lineage>
        <taxon>Eukaryota</taxon>
        <taxon>Fungi</taxon>
        <taxon>Dikarya</taxon>
        <taxon>Ascomycota</taxon>
        <taxon>Pezizomycotina</taxon>
        <taxon>Eurotiomycetes</taxon>
        <taxon>Chaetothyriomycetidae</taxon>
        <taxon>Chaetothyriales</taxon>
        <taxon>Herpotrichiellaceae</taxon>
        <taxon>Capronia</taxon>
    </lineage>
</organism>
<dbReference type="Pfam" id="PF07690">
    <property type="entry name" value="MFS_1"/>
    <property type="match status" value="1"/>
</dbReference>
<keyword evidence="3" id="KW-0813">Transport</keyword>
<feature type="transmembrane region" description="Helical" evidence="8">
    <location>
        <begin position="519"/>
        <end position="540"/>
    </location>
</feature>
<feature type="transmembrane region" description="Helical" evidence="8">
    <location>
        <begin position="321"/>
        <end position="343"/>
    </location>
</feature>
<feature type="transmembrane region" description="Helical" evidence="8">
    <location>
        <begin position="384"/>
        <end position="403"/>
    </location>
</feature>
<evidence type="ECO:0000313" key="11">
    <source>
        <dbReference type="Proteomes" id="UP000019484"/>
    </source>
</evidence>
<feature type="domain" description="Major facilitator superfamily (MFS) profile" evidence="9">
    <location>
        <begin position="59"/>
        <end position="545"/>
    </location>
</feature>
<protein>
    <recommendedName>
        <fullName evidence="9">Major facilitator superfamily (MFS) profile domain-containing protein</fullName>
    </recommendedName>
</protein>
<dbReference type="GO" id="GO:0005886">
    <property type="term" value="C:plasma membrane"/>
    <property type="evidence" value="ECO:0007669"/>
    <property type="project" value="TreeGrafter"/>
</dbReference>
<dbReference type="InterPro" id="IPR011701">
    <property type="entry name" value="MFS"/>
</dbReference>
<reference evidence="10 11" key="1">
    <citation type="submission" date="2013-03" db="EMBL/GenBank/DDBJ databases">
        <title>The Genome Sequence of Capronia coronata CBS 617.96.</title>
        <authorList>
            <consortium name="The Broad Institute Genomics Platform"/>
            <person name="Cuomo C."/>
            <person name="de Hoog S."/>
            <person name="Gorbushina A."/>
            <person name="Walker B."/>
            <person name="Young S.K."/>
            <person name="Zeng Q."/>
            <person name="Gargeya S."/>
            <person name="Fitzgerald M."/>
            <person name="Haas B."/>
            <person name="Abouelleil A."/>
            <person name="Allen A.W."/>
            <person name="Alvarado L."/>
            <person name="Arachchi H.M."/>
            <person name="Berlin A.M."/>
            <person name="Chapman S.B."/>
            <person name="Gainer-Dewar J."/>
            <person name="Goldberg J."/>
            <person name="Griggs A."/>
            <person name="Gujja S."/>
            <person name="Hansen M."/>
            <person name="Howarth C."/>
            <person name="Imamovic A."/>
            <person name="Ireland A."/>
            <person name="Larimer J."/>
            <person name="McCowan C."/>
            <person name="Murphy C."/>
            <person name="Pearson M."/>
            <person name="Poon T.W."/>
            <person name="Priest M."/>
            <person name="Roberts A."/>
            <person name="Saif S."/>
            <person name="Shea T."/>
            <person name="Sisk P."/>
            <person name="Sykes S."/>
            <person name="Wortman J."/>
            <person name="Nusbaum C."/>
            <person name="Birren B."/>
        </authorList>
    </citation>
    <scope>NUCLEOTIDE SEQUENCE [LARGE SCALE GENOMIC DNA]</scope>
    <source>
        <strain evidence="10 11">CBS 617.96</strain>
    </source>
</reference>
<dbReference type="PANTHER" id="PTHR23501">
    <property type="entry name" value="MAJOR FACILITATOR SUPERFAMILY"/>
    <property type="match status" value="1"/>
</dbReference>
<dbReference type="InterPro" id="IPR036259">
    <property type="entry name" value="MFS_trans_sf"/>
</dbReference>
<feature type="transmembrane region" description="Helical" evidence="8">
    <location>
        <begin position="212"/>
        <end position="232"/>
    </location>
</feature>
<feature type="compositionally biased region" description="Polar residues" evidence="7">
    <location>
        <begin position="25"/>
        <end position="46"/>
    </location>
</feature>
<feature type="transmembrane region" description="Helical" evidence="8">
    <location>
        <begin position="253"/>
        <end position="274"/>
    </location>
</feature>
<comment type="similarity">
    <text evidence="2">Belongs to the major facilitator superfamily.</text>
</comment>
<dbReference type="PANTHER" id="PTHR23501:SF78">
    <property type="entry name" value="MAJOR FACILITATOR SUPERFAMILY (MFS) PROFILE DOMAIN-CONTAINING PROTEIN-RELATED"/>
    <property type="match status" value="1"/>
</dbReference>
<dbReference type="Gene3D" id="1.20.1250.20">
    <property type="entry name" value="MFS general substrate transporter like domains"/>
    <property type="match status" value="2"/>
</dbReference>
<feature type="transmembrane region" description="Helical" evidence="8">
    <location>
        <begin position="123"/>
        <end position="143"/>
    </location>
</feature>
<evidence type="ECO:0000256" key="3">
    <source>
        <dbReference type="ARBA" id="ARBA00022448"/>
    </source>
</evidence>
<comment type="subcellular location">
    <subcellularLocation>
        <location evidence="1">Endomembrane system</location>
        <topology evidence="1">Multi-pass membrane protein</topology>
    </subcellularLocation>
</comment>
<feature type="transmembrane region" description="Helical" evidence="8">
    <location>
        <begin position="182"/>
        <end position="200"/>
    </location>
</feature>
<proteinExistence type="inferred from homology"/>
<keyword evidence="4 8" id="KW-0812">Transmembrane</keyword>
<feature type="region of interest" description="Disordered" evidence="7">
    <location>
        <begin position="1"/>
        <end position="47"/>
    </location>
</feature>
<keyword evidence="11" id="KW-1185">Reference proteome</keyword>
<evidence type="ECO:0000256" key="7">
    <source>
        <dbReference type="SAM" id="MobiDB-lite"/>
    </source>
</evidence>
<dbReference type="GeneID" id="19156545"/>
<feature type="region of interest" description="Disordered" evidence="7">
    <location>
        <begin position="555"/>
        <end position="594"/>
    </location>
</feature>
<feature type="transmembrane region" description="Helical" evidence="8">
    <location>
        <begin position="415"/>
        <end position="436"/>
    </location>
</feature>
<evidence type="ECO:0000256" key="4">
    <source>
        <dbReference type="ARBA" id="ARBA00022692"/>
    </source>
</evidence>
<dbReference type="PROSITE" id="PS50850">
    <property type="entry name" value="MFS"/>
    <property type="match status" value="1"/>
</dbReference>
<feature type="transmembrane region" description="Helical" evidence="8">
    <location>
        <begin position="280"/>
        <end position="300"/>
    </location>
</feature>
<evidence type="ECO:0000313" key="10">
    <source>
        <dbReference type="EMBL" id="EXJ96517.1"/>
    </source>
</evidence>
<feature type="transmembrane region" description="Helical" evidence="8">
    <location>
        <begin position="55"/>
        <end position="72"/>
    </location>
</feature>
<name>W9YUD1_9EURO</name>
<keyword evidence="6 8" id="KW-0472">Membrane</keyword>
<evidence type="ECO:0000256" key="2">
    <source>
        <dbReference type="ARBA" id="ARBA00008335"/>
    </source>
</evidence>
<keyword evidence="5 8" id="KW-1133">Transmembrane helix</keyword>
<sequence>MSGHSERATAESSSCEGESGHMAESSPTTPGQGLSRTDSDNESIGGQRNEMSRKSLMIAIPALSVCLFVSFLDQTSVATATPAISGDLNTGAATSWVGASFLIASTSFQLINGRLSDLFGRKNLLLVCLALMGIGDLACGFSKTKVQLFVFRSIAGVGGGGINSLAMIIVSDITTLRNRGTYQGVLGAIIALANGVGPFLGGALVESVTWRWVFWLIPIVCAPTTAVIWFFLPLKHQKGGHVEKIKKIDYGGVILNIASTLLVLVPLSGGGVTYSWKSAFLISTLTIGVLLGVLFVLYEWKLATLPIMPLRLYKAPHCSALYAQSFLTGLAYFGNLFYLPIYFQSVLKYSALVSGALILPVIITTSIGSIVSGQYMNLTGRYRALILTGFSLWTLGNGLMLLFGRHTGPGPLVGISIVQGAGIGLTLQPTLVAMYANSRNDDRAVVTGLRNFIRTIGGAFGLVISGAILSNTLRNDLSASGLVSNDIITQLTSSIYVLDHLHLSQEAEDEILQTYMNGLHFIFAFFVACSGLSLLLTAFVGNTNMKAQKTSQVIKSDGQASDIGQVEKGPVVSDRLEVDASENRTNSPQSDEQP</sequence>
<evidence type="ECO:0000259" key="9">
    <source>
        <dbReference type="PROSITE" id="PS50850"/>
    </source>
</evidence>
<comment type="caution">
    <text evidence="10">The sequence shown here is derived from an EMBL/GenBank/DDBJ whole genome shotgun (WGS) entry which is preliminary data.</text>
</comment>
<dbReference type="GO" id="GO:0012505">
    <property type="term" value="C:endomembrane system"/>
    <property type="evidence" value="ECO:0007669"/>
    <property type="project" value="UniProtKB-SubCell"/>
</dbReference>
<feature type="transmembrane region" description="Helical" evidence="8">
    <location>
        <begin position="349"/>
        <end position="372"/>
    </location>
</feature>
<evidence type="ECO:0000256" key="5">
    <source>
        <dbReference type="ARBA" id="ARBA00022989"/>
    </source>
</evidence>
<dbReference type="OrthoDB" id="6770063at2759"/>
<dbReference type="SUPFAM" id="SSF103473">
    <property type="entry name" value="MFS general substrate transporter"/>
    <property type="match status" value="1"/>
</dbReference>
<feature type="transmembrane region" description="Helical" evidence="8">
    <location>
        <begin position="92"/>
        <end position="111"/>
    </location>
</feature>
<gene>
    <name evidence="10" type="ORF">A1O1_01643</name>
</gene>
<dbReference type="AlphaFoldDB" id="W9YUD1"/>
<feature type="transmembrane region" description="Helical" evidence="8">
    <location>
        <begin position="149"/>
        <end position="170"/>
    </location>
</feature>
<evidence type="ECO:0000256" key="6">
    <source>
        <dbReference type="ARBA" id="ARBA00023136"/>
    </source>
</evidence>
<evidence type="ECO:0000256" key="1">
    <source>
        <dbReference type="ARBA" id="ARBA00004127"/>
    </source>
</evidence>
<feature type="transmembrane region" description="Helical" evidence="8">
    <location>
        <begin position="448"/>
        <end position="469"/>
    </location>
</feature>
<dbReference type="eggNOG" id="KOG0254">
    <property type="taxonomic scope" value="Eukaryota"/>
</dbReference>
<dbReference type="GO" id="GO:0046943">
    <property type="term" value="F:carboxylic acid transmembrane transporter activity"/>
    <property type="evidence" value="ECO:0007669"/>
    <property type="project" value="UniProtKB-ARBA"/>
</dbReference>
<dbReference type="EMBL" id="AMWN01000001">
    <property type="protein sequence ID" value="EXJ96517.1"/>
    <property type="molecule type" value="Genomic_DNA"/>
</dbReference>